<feature type="transmembrane region" description="Helical" evidence="1">
    <location>
        <begin position="82"/>
        <end position="100"/>
    </location>
</feature>
<evidence type="ECO:0000313" key="2">
    <source>
        <dbReference type="EMBL" id="RBQ03979.1"/>
    </source>
</evidence>
<dbReference type="Pfam" id="PF03729">
    <property type="entry name" value="DUF308"/>
    <property type="match status" value="1"/>
</dbReference>
<feature type="transmembrane region" description="Helical" evidence="1">
    <location>
        <begin position="106"/>
        <end position="125"/>
    </location>
</feature>
<evidence type="ECO:0008006" key="4">
    <source>
        <dbReference type="Google" id="ProtNLM"/>
    </source>
</evidence>
<feature type="transmembrane region" description="Helical" evidence="1">
    <location>
        <begin position="50"/>
        <end position="70"/>
    </location>
</feature>
<accession>A0A366KRZ9</accession>
<keyword evidence="3" id="KW-1185">Reference proteome</keyword>
<organism evidence="2 3">
    <name type="scientific">Pedobacter miscanthi</name>
    <dbReference type="NCBI Taxonomy" id="2259170"/>
    <lineage>
        <taxon>Bacteria</taxon>
        <taxon>Pseudomonadati</taxon>
        <taxon>Bacteroidota</taxon>
        <taxon>Sphingobacteriia</taxon>
        <taxon>Sphingobacteriales</taxon>
        <taxon>Sphingobacteriaceae</taxon>
        <taxon>Pedobacter</taxon>
    </lineage>
</organism>
<dbReference type="EMBL" id="QNQU01000018">
    <property type="protein sequence ID" value="RBQ03979.1"/>
    <property type="molecule type" value="Genomic_DNA"/>
</dbReference>
<sequence>MTSTNQSALSLSGDAVQTARSLQKLYFTRAGFSIIWVILVTALAKDNTAIATVLFIVYPAWDALATYFDIQANPPAANKMPQYVNIVISIATTLGVTLALQKGIPQALIVFGAWAILTGLIQLILGLRRRKQLGGQWPMIISGAQSMLAGGAFIAMAHQPNQGITTLAGYAAFGAFYFLITAFRLSKTIKVATANV</sequence>
<name>A0A366KRZ9_9SPHI</name>
<keyword evidence="1" id="KW-0812">Transmembrane</keyword>
<proteinExistence type="predicted"/>
<dbReference type="AlphaFoldDB" id="A0A366KRZ9"/>
<keyword evidence="1" id="KW-1133">Transmembrane helix</keyword>
<keyword evidence="1" id="KW-0472">Membrane</keyword>
<dbReference type="Proteomes" id="UP000252081">
    <property type="component" value="Unassembled WGS sequence"/>
</dbReference>
<feature type="transmembrane region" description="Helical" evidence="1">
    <location>
        <begin position="137"/>
        <end position="157"/>
    </location>
</feature>
<feature type="transmembrane region" description="Helical" evidence="1">
    <location>
        <begin position="163"/>
        <end position="180"/>
    </location>
</feature>
<feature type="transmembrane region" description="Helical" evidence="1">
    <location>
        <begin position="26"/>
        <end position="44"/>
    </location>
</feature>
<comment type="caution">
    <text evidence="2">The sequence shown here is derived from an EMBL/GenBank/DDBJ whole genome shotgun (WGS) entry which is preliminary data.</text>
</comment>
<evidence type="ECO:0000313" key="3">
    <source>
        <dbReference type="Proteomes" id="UP000252081"/>
    </source>
</evidence>
<protein>
    <recommendedName>
        <fullName evidence="4">DUF308 domain-containing protein</fullName>
    </recommendedName>
</protein>
<evidence type="ECO:0000256" key="1">
    <source>
        <dbReference type="SAM" id="Phobius"/>
    </source>
</evidence>
<reference evidence="2 3" key="1">
    <citation type="submission" date="2018-07" db="EMBL/GenBank/DDBJ databases">
        <title>A draft genome of a endophytic bacteria, a new species of Pedobacter.</title>
        <authorList>
            <person name="Zhang Z.D."/>
            <person name="Chen Z.J."/>
        </authorList>
    </citation>
    <scope>NUCLEOTIDE SEQUENCE [LARGE SCALE GENOMIC DNA]</scope>
    <source>
        <strain evidence="2 3">RS10</strain>
    </source>
</reference>
<dbReference type="RefSeq" id="WP_113950475.1">
    <property type="nucleotide sequence ID" value="NZ_QNQU01000018.1"/>
</dbReference>
<dbReference type="OrthoDB" id="960912at2"/>
<dbReference type="InterPro" id="IPR005325">
    <property type="entry name" value="DUF308_memb"/>
</dbReference>
<gene>
    <name evidence="2" type="ORF">DRW42_19305</name>
</gene>